<dbReference type="OrthoDB" id="9768177at2"/>
<dbReference type="Pfam" id="PF07715">
    <property type="entry name" value="Plug"/>
    <property type="match status" value="1"/>
</dbReference>
<feature type="domain" description="TonB-dependent receptor-like beta-barrel" evidence="11">
    <location>
        <begin position="449"/>
        <end position="1004"/>
    </location>
</feature>
<dbReference type="InterPro" id="IPR023996">
    <property type="entry name" value="TonB-dep_OMP_SusC/RagA"/>
</dbReference>
<dbReference type="PROSITE" id="PS52016">
    <property type="entry name" value="TONB_DEPENDENT_REC_3"/>
    <property type="match status" value="1"/>
</dbReference>
<dbReference type="InterPro" id="IPR036942">
    <property type="entry name" value="Beta-barrel_TonB_sf"/>
</dbReference>
<dbReference type="NCBIfam" id="TIGR04056">
    <property type="entry name" value="OMP_RagA_SusC"/>
    <property type="match status" value="1"/>
</dbReference>
<dbReference type="Proteomes" id="UP000276309">
    <property type="component" value="Chromosome"/>
</dbReference>
<evidence type="ECO:0000256" key="9">
    <source>
        <dbReference type="RuleBase" id="RU003357"/>
    </source>
</evidence>
<dbReference type="InterPro" id="IPR037066">
    <property type="entry name" value="Plug_dom_sf"/>
</dbReference>
<dbReference type="FunFam" id="2.60.40.1120:FF:000003">
    <property type="entry name" value="Outer membrane protein Omp121"/>
    <property type="match status" value="1"/>
</dbReference>
<dbReference type="InterPro" id="IPR039426">
    <property type="entry name" value="TonB-dep_rcpt-like"/>
</dbReference>
<dbReference type="InterPro" id="IPR012910">
    <property type="entry name" value="Plug_dom"/>
</dbReference>
<dbReference type="Pfam" id="PF00593">
    <property type="entry name" value="TonB_dep_Rec_b-barrel"/>
    <property type="match status" value="1"/>
</dbReference>
<comment type="subcellular location">
    <subcellularLocation>
        <location evidence="1 8">Cell outer membrane</location>
        <topology evidence="1 8">Multi-pass membrane protein</topology>
    </subcellularLocation>
</comment>
<dbReference type="InterPro" id="IPR023997">
    <property type="entry name" value="TonB-dep_OMP_SusC/RagA_CS"/>
</dbReference>
<accession>A0A3G2L1B7</accession>
<proteinExistence type="inferred from homology"/>
<gene>
    <name evidence="13" type="ORF">D1013_00750</name>
</gene>
<evidence type="ECO:0000256" key="2">
    <source>
        <dbReference type="ARBA" id="ARBA00022448"/>
    </source>
</evidence>
<keyword evidence="7 8" id="KW-0998">Cell outer membrane</keyword>
<keyword evidence="6 8" id="KW-0472">Membrane</keyword>
<dbReference type="Pfam" id="PF13715">
    <property type="entry name" value="CarbopepD_reg_2"/>
    <property type="match status" value="1"/>
</dbReference>
<dbReference type="SUPFAM" id="SSF49464">
    <property type="entry name" value="Carboxypeptidase regulatory domain-like"/>
    <property type="match status" value="1"/>
</dbReference>
<reference evidence="13 14" key="1">
    <citation type="submission" date="2018-08" db="EMBL/GenBank/DDBJ databases">
        <title>The reduced genetic potential of extracellular carbohydrate catabolism in Euzebyella marina RN62, a Flavobacteriia bacterium isolated from the hadal water.</title>
        <authorList>
            <person name="Xue C."/>
        </authorList>
    </citation>
    <scope>NUCLEOTIDE SEQUENCE [LARGE SCALE GENOMIC DNA]</scope>
    <source>
        <strain evidence="13 14">RN62</strain>
    </source>
</reference>
<evidence type="ECO:0000256" key="7">
    <source>
        <dbReference type="ARBA" id="ARBA00023237"/>
    </source>
</evidence>
<evidence type="ECO:0000259" key="11">
    <source>
        <dbReference type="Pfam" id="PF00593"/>
    </source>
</evidence>
<keyword evidence="10" id="KW-1133">Transmembrane helix</keyword>
<dbReference type="EMBL" id="CP032050">
    <property type="protein sequence ID" value="AYN66011.1"/>
    <property type="molecule type" value="Genomic_DNA"/>
</dbReference>
<keyword evidence="14" id="KW-1185">Reference proteome</keyword>
<dbReference type="Gene3D" id="2.170.130.10">
    <property type="entry name" value="TonB-dependent receptor, plug domain"/>
    <property type="match status" value="1"/>
</dbReference>
<dbReference type="InterPro" id="IPR008969">
    <property type="entry name" value="CarboxyPept-like_regulatory"/>
</dbReference>
<evidence type="ECO:0000256" key="5">
    <source>
        <dbReference type="ARBA" id="ARBA00023077"/>
    </source>
</evidence>
<dbReference type="KEGG" id="emar:D1013_00750"/>
<evidence type="ECO:0000313" key="14">
    <source>
        <dbReference type="Proteomes" id="UP000276309"/>
    </source>
</evidence>
<feature type="domain" description="TonB-dependent receptor plug" evidence="12">
    <location>
        <begin position="155"/>
        <end position="260"/>
    </location>
</feature>
<keyword evidence="2 8" id="KW-0813">Transport</keyword>
<name>A0A3G2L1B7_9FLAO</name>
<keyword evidence="3 8" id="KW-1134">Transmembrane beta strand</keyword>
<evidence type="ECO:0000256" key="3">
    <source>
        <dbReference type="ARBA" id="ARBA00022452"/>
    </source>
</evidence>
<organism evidence="13 14">
    <name type="scientific">Euzebyella marina</name>
    <dbReference type="NCBI Taxonomy" id="1761453"/>
    <lineage>
        <taxon>Bacteria</taxon>
        <taxon>Pseudomonadati</taxon>
        <taxon>Bacteroidota</taxon>
        <taxon>Flavobacteriia</taxon>
        <taxon>Flavobacteriales</taxon>
        <taxon>Flavobacteriaceae</taxon>
        <taxon>Euzebyella</taxon>
    </lineage>
</organism>
<dbReference type="FunFam" id="2.170.130.10:FF:000008">
    <property type="entry name" value="SusC/RagA family TonB-linked outer membrane protein"/>
    <property type="match status" value="1"/>
</dbReference>
<dbReference type="RefSeq" id="WP_121847064.1">
    <property type="nucleotide sequence ID" value="NZ_CP032050.1"/>
</dbReference>
<dbReference type="GO" id="GO:0009279">
    <property type="term" value="C:cell outer membrane"/>
    <property type="evidence" value="ECO:0007669"/>
    <property type="project" value="UniProtKB-SubCell"/>
</dbReference>
<dbReference type="InterPro" id="IPR000531">
    <property type="entry name" value="Beta-barrel_TonB"/>
</dbReference>
<evidence type="ECO:0000256" key="8">
    <source>
        <dbReference type="PROSITE-ProRule" id="PRU01360"/>
    </source>
</evidence>
<keyword evidence="13" id="KW-0675">Receptor</keyword>
<feature type="transmembrane region" description="Helical" evidence="10">
    <location>
        <begin position="31"/>
        <end position="52"/>
    </location>
</feature>
<dbReference type="NCBIfam" id="TIGR04057">
    <property type="entry name" value="SusC_RagA_signa"/>
    <property type="match status" value="1"/>
</dbReference>
<sequence length="1047" mass="114830">MKSKKSVSYQGHDSSLYAWNLCAGFPTKRKILPALLFCSLISGTTIVAAIPVDGLSYDSNIINFQQTITGTVSDELGPLPGATVQVKGTSVGVTTDFDGNYSIEADSDAILVVSYLGYATQEVAINGQQTLNVQLQPDATQLEDVVVVGYGTTAKKDVTGAISSVKAEEIENLPVANVEKALQGRMSGVQVVNNGGAPGGETKIRIRGTGTVNNSDPLYVVDGVPTSNINGLNQNNIASLEVLKDASASAIYGTRAANGVVIITTKKGTKGQKPSINLNAYTGFSNVRKTIDVLTAPQLAEIKIERSANDGADADAVWSDPQYLNQTTDWQDEIFETGYTNNADFSVTGAGENSSYLVGFGYYDEQGILSNSFANRLTFQLNTDTQVTDWLKINQNLSISRRKTNSPNTSSSQSGVIASALRFHPGLPVYLADGNYSTTQVSSEFGDINNPLHTINEDNDLRQANTRLLGNIQAEIKLYDGLSFKANFGLDGEISDRKRYYPQILDQTRNRGLSSLEREYSEFYSILQEYFLSYNKLFGDHSVGAVAGYTEQSFENQGFYAQANNINDSESEKILSNGDNDNATEFRSHDGLRSMFARVNYGYKNRYLLTATFRSDESSRFAEGNQRGNFPAFSAGWRISEESFFNVPLIDNLKISGGWGQLGNQNIDRLQYLATLTAGNRYSFGQDGQVQVEGISQSTYANPDVTWETVEMTNFGLETSLFDYRLTFNANYFIKNTEDMLLRLPAIGSQGTATAPFKNAGEVQNKGLELELGWNDQKGDFSYGVSANASFISNKVVSLLENQDYLTSDPFSRTGQELSRTYIGEPIATFYGYKSDGLFQSEAEVNAHALQEGAQPGDVRFQDLNNDGVIDDNDRMIIGSPHPDVTYGLNLDFGYKNFDLTAFFVGVGGVDIFNAEKTVGMNSSFNFNYHAEILDRWTGPGTSNSTPRVTFNDENNNFRTSDLFIESGDYFRLKNLTLGYTLPLDITEKYGIGKLRLYLSGQNVFTITGYSGFDPELGLTNGNLQQNVDTAQFPQSRTYLLGVNLTF</sequence>
<evidence type="ECO:0000256" key="4">
    <source>
        <dbReference type="ARBA" id="ARBA00022692"/>
    </source>
</evidence>
<dbReference type="AlphaFoldDB" id="A0A3G2L1B7"/>
<evidence type="ECO:0000256" key="6">
    <source>
        <dbReference type="ARBA" id="ARBA00023136"/>
    </source>
</evidence>
<evidence type="ECO:0000259" key="12">
    <source>
        <dbReference type="Pfam" id="PF07715"/>
    </source>
</evidence>
<evidence type="ECO:0000256" key="10">
    <source>
        <dbReference type="SAM" id="Phobius"/>
    </source>
</evidence>
<dbReference type="Gene3D" id="2.40.170.20">
    <property type="entry name" value="TonB-dependent receptor, beta-barrel domain"/>
    <property type="match status" value="1"/>
</dbReference>
<dbReference type="Gene3D" id="2.60.40.1120">
    <property type="entry name" value="Carboxypeptidase-like, regulatory domain"/>
    <property type="match status" value="1"/>
</dbReference>
<dbReference type="SUPFAM" id="SSF56935">
    <property type="entry name" value="Porins"/>
    <property type="match status" value="1"/>
</dbReference>
<protein>
    <submittedName>
        <fullName evidence="13">TonB-dependent receptor</fullName>
    </submittedName>
</protein>
<keyword evidence="5 9" id="KW-0798">TonB box</keyword>
<evidence type="ECO:0000256" key="1">
    <source>
        <dbReference type="ARBA" id="ARBA00004571"/>
    </source>
</evidence>
<keyword evidence="4 8" id="KW-0812">Transmembrane</keyword>
<evidence type="ECO:0000313" key="13">
    <source>
        <dbReference type="EMBL" id="AYN66011.1"/>
    </source>
</evidence>
<comment type="similarity">
    <text evidence="8 9">Belongs to the TonB-dependent receptor family.</text>
</comment>